<organism evidence="1 2">
    <name type="scientific">Pleurodeles waltl</name>
    <name type="common">Iberian ribbed newt</name>
    <dbReference type="NCBI Taxonomy" id="8319"/>
    <lineage>
        <taxon>Eukaryota</taxon>
        <taxon>Metazoa</taxon>
        <taxon>Chordata</taxon>
        <taxon>Craniata</taxon>
        <taxon>Vertebrata</taxon>
        <taxon>Euteleostomi</taxon>
        <taxon>Amphibia</taxon>
        <taxon>Batrachia</taxon>
        <taxon>Caudata</taxon>
        <taxon>Salamandroidea</taxon>
        <taxon>Salamandridae</taxon>
        <taxon>Pleurodelinae</taxon>
        <taxon>Pleurodeles</taxon>
    </lineage>
</organism>
<accession>A0AAV7LMD7</accession>
<keyword evidence="2" id="KW-1185">Reference proteome</keyword>
<sequence length="67" mass="6713">MGALAGTPHGRIGGRVAGSGGDLVVVGSIHNKAGTGEQPATGVELSAQNRIKTASTRHRLQPLCLIA</sequence>
<name>A0AAV7LMD7_PLEWA</name>
<dbReference type="Proteomes" id="UP001066276">
    <property type="component" value="Chromosome 11"/>
</dbReference>
<gene>
    <name evidence="1" type="ORF">NDU88_005339</name>
</gene>
<dbReference type="EMBL" id="JANPWB010000015">
    <property type="protein sequence ID" value="KAJ1092227.1"/>
    <property type="molecule type" value="Genomic_DNA"/>
</dbReference>
<protein>
    <submittedName>
        <fullName evidence="1">Uncharacterized protein</fullName>
    </submittedName>
</protein>
<proteinExistence type="predicted"/>
<dbReference type="AlphaFoldDB" id="A0AAV7LMD7"/>
<evidence type="ECO:0000313" key="1">
    <source>
        <dbReference type="EMBL" id="KAJ1092227.1"/>
    </source>
</evidence>
<comment type="caution">
    <text evidence="1">The sequence shown here is derived from an EMBL/GenBank/DDBJ whole genome shotgun (WGS) entry which is preliminary data.</text>
</comment>
<reference evidence="1" key="1">
    <citation type="journal article" date="2022" name="bioRxiv">
        <title>Sequencing and chromosome-scale assembly of the giantPleurodeles waltlgenome.</title>
        <authorList>
            <person name="Brown T."/>
            <person name="Elewa A."/>
            <person name="Iarovenko S."/>
            <person name="Subramanian E."/>
            <person name="Araus A.J."/>
            <person name="Petzold A."/>
            <person name="Susuki M."/>
            <person name="Suzuki K.-i.T."/>
            <person name="Hayashi T."/>
            <person name="Toyoda A."/>
            <person name="Oliveira C."/>
            <person name="Osipova E."/>
            <person name="Leigh N.D."/>
            <person name="Simon A."/>
            <person name="Yun M.H."/>
        </authorList>
    </citation>
    <scope>NUCLEOTIDE SEQUENCE</scope>
    <source>
        <strain evidence="1">20211129_DDA</strain>
        <tissue evidence="1">Liver</tissue>
    </source>
</reference>
<evidence type="ECO:0000313" key="2">
    <source>
        <dbReference type="Proteomes" id="UP001066276"/>
    </source>
</evidence>